<dbReference type="InterPro" id="IPR006498">
    <property type="entry name" value="Tail_tube"/>
</dbReference>
<evidence type="ECO:0000313" key="1">
    <source>
        <dbReference type="EMBL" id="MBT9431071.1"/>
    </source>
</evidence>
<dbReference type="Pfam" id="PF04985">
    <property type="entry name" value="Phage_tube"/>
    <property type="match status" value="1"/>
</dbReference>
<dbReference type="EMBL" id="JAFJYC010000001">
    <property type="protein sequence ID" value="MBT9431071.1"/>
    <property type="molecule type" value="Genomic_DNA"/>
</dbReference>
<reference evidence="1 2" key="1">
    <citation type="journal article" date="2021" name="Genome Biol. Evol.">
        <title>The evolution of interdependence in a four-way mealybug symbiosis.</title>
        <authorList>
            <person name="Garber A.I."/>
            <person name="Kupper M."/>
            <person name="Laetsch D.R."/>
            <person name="Weldon S.R."/>
            <person name="Ladinsky M.S."/>
            <person name="Bjorkman P.J."/>
            <person name="McCutcheon J.P."/>
        </authorList>
    </citation>
    <scope>NUCLEOTIDE SEQUENCE [LARGE SCALE GENOMIC DNA]</scope>
    <source>
        <strain evidence="1">SOD</strain>
    </source>
</reference>
<proteinExistence type="predicted"/>
<dbReference type="NCBIfam" id="TIGR01611">
    <property type="entry name" value="tail_tube"/>
    <property type="match status" value="1"/>
</dbReference>
<organism evidence="1 2">
    <name type="scientific">Candidatus Sodalis endolongispinus</name>
    <dbReference type="NCBI Taxonomy" id="2812662"/>
    <lineage>
        <taxon>Bacteria</taxon>
        <taxon>Pseudomonadati</taxon>
        <taxon>Pseudomonadota</taxon>
        <taxon>Gammaproteobacteria</taxon>
        <taxon>Enterobacterales</taxon>
        <taxon>Bruguierivoracaceae</taxon>
        <taxon>Sodalis</taxon>
    </lineage>
</organism>
<name>A0ABS5Y7T6_9GAMM</name>
<dbReference type="RefSeq" id="WP_215668247.1">
    <property type="nucleotide sequence ID" value="NZ_JAFJYC010000001.1"/>
</dbReference>
<dbReference type="Proteomes" id="UP000811282">
    <property type="component" value="Unassembled WGS sequence"/>
</dbReference>
<accession>A0ABS5Y7T6</accession>
<keyword evidence="2" id="KW-1185">Reference proteome</keyword>
<protein>
    <submittedName>
        <fullName evidence="1">Phage major tail tube protein</fullName>
    </submittedName>
</protein>
<sequence length="171" mass="19114">MALPRKLKNMMIFNDGNSYQGIAEEITLPKLTRKFEAYRGAGMGGAVNVDLGLEDGALDAEITLGGIDPQVFRQWAMTKADGIPLRFMASYQRDDTGEISAVEIVMRGRFAEFDFGNYKYGDNTQTKLSVKNVYYKLTIYSEVLIEIDTINMVEVVGGDDRQAEHRRAIGL</sequence>
<comment type="caution">
    <text evidence="1">The sequence shown here is derived from an EMBL/GenBank/DDBJ whole genome shotgun (WGS) entry which is preliminary data.</text>
</comment>
<gene>
    <name evidence="1" type="ORF">JZM24_00770</name>
</gene>
<evidence type="ECO:0000313" key="2">
    <source>
        <dbReference type="Proteomes" id="UP000811282"/>
    </source>
</evidence>